<dbReference type="Proteomes" id="UP000823749">
    <property type="component" value="Chromosome 10"/>
</dbReference>
<reference evidence="1" key="1">
    <citation type="submission" date="2020-08" db="EMBL/GenBank/DDBJ databases">
        <title>Plant Genome Project.</title>
        <authorList>
            <person name="Zhang R.-G."/>
        </authorList>
    </citation>
    <scope>NUCLEOTIDE SEQUENCE</scope>
    <source>
        <strain evidence="1">WSP0</strain>
        <tissue evidence="1">Leaf</tissue>
    </source>
</reference>
<dbReference type="AlphaFoldDB" id="A0AAV6IMX4"/>
<gene>
    <name evidence="1" type="ORF">RHGRI_030426</name>
</gene>
<name>A0AAV6IMX4_9ERIC</name>
<evidence type="ECO:0000313" key="1">
    <source>
        <dbReference type="EMBL" id="KAG5530056.1"/>
    </source>
</evidence>
<evidence type="ECO:0000313" key="2">
    <source>
        <dbReference type="Proteomes" id="UP000823749"/>
    </source>
</evidence>
<dbReference type="EMBL" id="JACTNZ010000010">
    <property type="protein sequence ID" value="KAG5530056.1"/>
    <property type="molecule type" value="Genomic_DNA"/>
</dbReference>
<evidence type="ECO:0008006" key="3">
    <source>
        <dbReference type="Google" id="ProtNLM"/>
    </source>
</evidence>
<keyword evidence="2" id="KW-1185">Reference proteome</keyword>
<comment type="caution">
    <text evidence="1">The sequence shown here is derived from an EMBL/GenBank/DDBJ whole genome shotgun (WGS) entry which is preliminary data.</text>
</comment>
<sequence length="120" mass="13512">MILSVNSMIKPWFLLPHFSLVFVSFSQALSYAPILLGLQSLLRANVLQEIPVYIVGEPSESLELVGYRRANRENSIHWASCSYNYCCGFYHTETTGENTIHCSSSHSIVLRLSCLAWGLL</sequence>
<protein>
    <recommendedName>
        <fullName evidence="3">Secreted protein</fullName>
    </recommendedName>
</protein>
<accession>A0AAV6IMX4</accession>
<proteinExistence type="predicted"/>
<organism evidence="1 2">
    <name type="scientific">Rhododendron griersonianum</name>
    <dbReference type="NCBI Taxonomy" id="479676"/>
    <lineage>
        <taxon>Eukaryota</taxon>
        <taxon>Viridiplantae</taxon>
        <taxon>Streptophyta</taxon>
        <taxon>Embryophyta</taxon>
        <taxon>Tracheophyta</taxon>
        <taxon>Spermatophyta</taxon>
        <taxon>Magnoliopsida</taxon>
        <taxon>eudicotyledons</taxon>
        <taxon>Gunneridae</taxon>
        <taxon>Pentapetalae</taxon>
        <taxon>asterids</taxon>
        <taxon>Ericales</taxon>
        <taxon>Ericaceae</taxon>
        <taxon>Ericoideae</taxon>
        <taxon>Rhodoreae</taxon>
        <taxon>Rhododendron</taxon>
    </lineage>
</organism>